<evidence type="ECO:0000313" key="3">
    <source>
        <dbReference type="Proteomes" id="UP000250321"/>
    </source>
</evidence>
<dbReference type="AlphaFoldDB" id="A0A314XSZ7"/>
<evidence type="ECO:0000256" key="1">
    <source>
        <dbReference type="SAM" id="SignalP"/>
    </source>
</evidence>
<dbReference type="EMBL" id="PJQY01002312">
    <property type="protein sequence ID" value="PQP94790.1"/>
    <property type="molecule type" value="Genomic_DNA"/>
</dbReference>
<reference evidence="2 3" key="1">
    <citation type="submission" date="2018-02" db="EMBL/GenBank/DDBJ databases">
        <title>Draft genome of wild Prunus yedoensis var. nudiflora.</title>
        <authorList>
            <person name="Baek S."/>
            <person name="Kim J.-H."/>
            <person name="Choi K."/>
            <person name="Kim G.-B."/>
            <person name="Cho A."/>
            <person name="Jang H."/>
            <person name="Shin C.-H."/>
            <person name="Yu H.-J."/>
            <person name="Mun J.-H."/>
        </authorList>
    </citation>
    <scope>NUCLEOTIDE SEQUENCE [LARGE SCALE GENOMIC DNA]</scope>
    <source>
        <strain evidence="3">cv. Jeju island</strain>
        <tissue evidence="2">Leaf</tissue>
    </source>
</reference>
<keyword evidence="1" id="KW-0732">Signal</keyword>
<gene>
    <name evidence="2" type="ORF">Pyn_20467</name>
</gene>
<dbReference type="PANTHER" id="PTHR13366">
    <property type="entry name" value="MALARIA ANTIGEN-RELATED"/>
    <property type="match status" value="1"/>
</dbReference>
<dbReference type="Proteomes" id="UP000250321">
    <property type="component" value="Unassembled WGS sequence"/>
</dbReference>
<dbReference type="PANTHER" id="PTHR13366:SF0">
    <property type="entry name" value="HEAT REPEAT-CONTAINING PROTEIN 6"/>
    <property type="match status" value="1"/>
</dbReference>
<dbReference type="InterPro" id="IPR052107">
    <property type="entry name" value="HEAT6"/>
</dbReference>
<organism evidence="2 3">
    <name type="scientific">Prunus yedoensis var. nudiflora</name>
    <dbReference type="NCBI Taxonomy" id="2094558"/>
    <lineage>
        <taxon>Eukaryota</taxon>
        <taxon>Viridiplantae</taxon>
        <taxon>Streptophyta</taxon>
        <taxon>Embryophyta</taxon>
        <taxon>Tracheophyta</taxon>
        <taxon>Spermatophyta</taxon>
        <taxon>Magnoliopsida</taxon>
        <taxon>eudicotyledons</taxon>
        <taxon>Gunneridae</taxon>
        <taxon>Pentapetalae</taxon>
        <taxon>rosids</taxon>
        <taxon>fabids</taxon>
        <taxon>Rosales</taxon>
        <taxon>Rosaceae</taxon>
        <taxon>Amygdaloideae</taxon>
        <taxon>Amygdaleae</taxon>
        <taxon>Prunus</taxon>
    </lineage>
</organism>
<feature type="signal peptide" evidence="1">
    <location>
        <begin position="1"/>
        <end position="20"/>
    </location>
</feature>
<comment type="caution">
    <text evidence="2">The sequence shown here is derived from an EMBL/GenBank/DDBJ whole genome shotgun (WGS) entry which is preliminary data.</text>
</comment>
<accession>A0A314XSZ7</accession>
<sequence length="174" mass="19382">MDWASSVFSILLLLLRDSSNFKIRIQAAAALAVPASVLDYGESFSDVIQGLVHILENQGSDHIASPSNFKYRVALENQLTSTMLHALSIASSSDHEPVKDFLVKKASFLEDWFRALCSSLGEKSCQAEVENNKFIENPKKEMIHNAIGSLIQLYNCRKNHAIAQKFDKLVNSIQ</sequence>
<protein>
    <submittedName>
        <fullName evidence="2">HEAT repeat-containing protein 6-like</fullName>
    </submittedName>
</protein>
<proteinExistence type="predicted"/>
<name>A0A314XSZ7_PRUYE</name>
<evidence type="ECO:0000313" key="2">
    <source>
        <dbReference type="EMBL" id="PQP94790.1"/>
    </source>
</evidence>
<keyword evidence="3" id="KW-1185">Reference proteome</keyword>
<dbReference type="OrthoDB" id="1729744at2759"/>
<feature type="chain" id="PRO_5016273380" evidence="1">
    <location>
        <begin position="21"/>
        <end position="174"/>
    </location>
</feature>